<dbReference type="Proteomes" id="UP000069632">
    <property type="component" value="Unassembled WGS sequence"/>
</dbReference>
<keyword evidence="6 9" id="KW-0028">Amino-acid biosynthesis</keyword>
<dbReference type="Gene3D" id="3.20.20.70">
    <property type="entry name" value="Aldolase class I"/>
    <property type="match status" value="1"/>
</dbReference>
<dbReference type="AlphaFoldDB" id="A0A128EDF2"/>
<evidence type="ECO:0000313" key="12">
    <source>
        <dbReference type="EMBL" id="CZE47419.1"/>
    </source>
</evidence>
<dbReference type="HAMAP" id="MF_01014">
    <property type="entry name" value="HisA"/>
    <property type="match status" value="1"/>
</dbReference>
<dbReference type="InterPro" id="IPR006062">
    <property type="entry name" value="His_biosynth"/>
</dbReference>
<evidence type="ECO:0000256" key="1">
    <source>
        <dbReference type="ARBA" id="ARBA00000901"/>
    </source>
</evidence>
<evidence type="ECO:0000256" key="5">
    <source>
        <dbReference type="ARBA" id="ARBA00022490"/>
    </source>
</evidence>
<dbReference type="InterPro" id="IPR011060">
    <property type="entry name" value="RibuloseP-bd_barrel"/>
</dbReference>
<name>A0A128EDF2_9BACT</name>
<comment type="subcellular location">
    <subcellularLocation>
        <location evidence="2 9 11">Cytoplasm</location>
    </subcellularLocation>
</comment>
<dbReference type="PANTHER" id="PTHR43090">
    <property type="entry name" value="1-(5-PHOSPHORIBOSYL)-5-[(5-PHOSPHORIBOSYLAMINO)METHYLIDENEAMINO] IMIDAZOLE-4-CARBOXAMIDE ISOMERASE"/>
    <property type="match status" value="1"/>
</dbReference>
<comment type="catalytic activity">
    <reaction evidence="1 9 11">
        <text>1-(5-phospho-beta-D-ribosyl)-5-[(5-phospho-beta-D-ribosylamino)methylideneamino]imidazole-4-carboxamide = 5-[(5-phospho-1-deoxy-D-ribulos-1-ylimino)methylamino]-1-(5-phospho-beta-D-ribosyl)imidazole-4-carboxamide</text>
        <dbReference type="Rhea" id="RHEA:15469"/>
        <dbReference type="ChEBI" id="CHEBI:58435"/>
        <dbReference type="ChEBI" id="CHEBI:58525"/>
        <dbReference type="EC" id="5.3.1.16"/>
    </reaction>
</comment>
<dbReference type="RefSeq" id="WP_075494515.1">
    <property type="nucleotide sequence ID" value="NZ_CP053844.1"/>
</dbReference>
<dbReference type="OrthoDB" id="9807749at2"/>
<comment type="similarity">
    <text evidence="4 9 10">Belongs to the HisA/HisF family.</text>
</comment>
<dbReference type="InterPro" id="IPR044524">
    <property type="entry name" value="Isoase_HisA-like"/>
</dbReference>
<evidence type="ECO:0000256" key="10">
    <source>
        <dbReference type="RuleBase" id="RU003657"/>
    </source>
</evidence>
<dbReference type="Pfam" id="PF00977">
    <property type="entry name" value="His_biosynth"/>
    <property type="match status" value="1"/>
</dbReference>
<dbReference type="GO" id="GO:0000162">
    <property type="term" value="P:L-tryptophan biosynthetic process"/>
    <property type="evidence" value="ECO:0007669"/>
    <property type="project" value="TreeGrafter"/>
</dbReference>
<evidence type="ECO:0000256" key="2">
    <source>
        <dbReference type="ARBA" id="ARBA00004496"/>
    </source>
</evidence>
<feature type="active site" description="Proton donor" evidence="9">
    <location>
        <position position="127"/>
    </location>
</feature>
<dbReference type="NCBIfam" id="TIGR00007">
    <property type="entry name" value="1-(5-phosphoribosyl)-5-[(5-phosphoribosylamino)methylideneamino]imidazole-4-carboxamide isomerase"/>
    <property type="match status" value="1"/>
</dbReference>
<keyword evidence="13" id="KW-1185">Reference proteome</keyword>
<evidence type="ECO:0000313" key="13">
    <source>
        <dbReference type="Proteomes" id="UP000069632"/>
    </source>
</evidence>
<dbReference type="EMBL" id="FIZP01000003">
    <property type="protein sequence ID" value="CZE47419.1"/>
    <property type="molecule type" value="Genomic_DNA"/>
</dbReference>
<proteinExistence type="inferred from homology"/>
<feature type="active site" description="Proton acceptor" evidence="9">
    <location>
        <position position="8"/>
    </location>
</feature>
<keyword evidence="8 9" id="KW-0413">Isomerase</keyword>
<comment type="pathway">
    <text evidence="3 9 11">Amino-acid biosynthesis; L-histidine biosynthesis; L-histidine from 5-phospho-alpha-D-ribose 1-diphosphate: step 4/9.</text>
</comment>
<dbReference type="SUPFAM" id="SSF51366">
    <property type="entry name" value="Ribulose-phoshate binding barrel"/>
    <property type="match status" value="1"/>
</dbReference>
<dbReference type="UniPathway" id="UPA00031">
    <property type="reaction ID" value="UER00009"/>
</dbReference>
<dbReference type="CDD" id="cd04732">
    <property type="entry name" value="HisA"/>
    <property type="match status" value="1"/>
</dbReference>
<evidence type="ECO:0000256" key="8">
    <source>
        <dbReference type="ARBA" id="ARBA00023235"/>
    </source>
</evidence>
<evidence type="ECO:0000256" key="4">
    <source>
        <dbReference type="ARBA" id="ARBA00009667"/>
    </source>
</evidence>
<dbReference type="EC" id="5.3.1.16" evidence="9 11"/>
<accession>A0A128EDF2</accession>
<protein>
    <recommendedName>
        <fullName evidence="9 11">1-(5-phosphoribosyl)-5-[(5-phosphoribosylamino)methylideneamino] imidazole-4-carboxamide isomerase</fullName>
        <ecNumber evidence="9 11">5.3.1.16</ecNumber>
    </recommendedName>
    <alternativeName>
        <fullName evidence="9">Phosphoribosylformimino-5-aminoimidazole carboxamide ribotide isomerase</fullName>
    </alternativeName>
</protein>
<dbReference type="FunFam" id="3.20.20.70:FF:000009">
    <property type="entry name" value="1-(5-phosphoribosyl)-5-[(5-phosphoribosylamino)methylideneamino] imidazole-4-carboxamide isomerase"/>
    <property type="match status" value="1"/>
</dbReference>
<keyword evidence="5 9" id="KW-0963">Cytoplasm</keyword>
<dbReference type="GO" id="GO:0005737">
    <property type="term" value="C:cytoplasm"/>
    <property type="evidence" value="ECO:0007669"/>
    <property type="project" value="UniProtKB-SubCell"/>
</dbReference>
<dbReference type="InterPro" id="IPR023016">
    <property type="entry name" value="HisA/PriA"/>
</dbReference>
<dbReference type="PANTHER" id="PTHR43090:SF2">
    <property type="entry name" value="1-(5-PHOSPHORIBOSYL)-5-[(5-PHOSPHORIBOSYLAMINO)METHYLIDENEAMINO] IMIDAZOLE-4-CARBOXAMIDE ISOMERASE"/>
    <property type="match status" value="1"/>
</dbReference>
<evidence type="ECO:0000256" key="6">
    <source>
        <dbReference type="ARBA" id="ARBA00022605"/>
    </source>
</evidence>
<dbReference type="GO" id="GO:0003949">
    <property type="term" value="F:1-(5-phosphoribosyl)-5-[(5-phosphoribosylamino)methylideneamino]imidazole-4-carboxamide isomerase activity"/>
    <property type="evidence" value="ECO:0007669"/>
    <property type="project" value="UniProtKB-UniRule"/>
</dbReference>
<dbReference type="GO" id="GO:0000105">
    <property type="term" value="P:L-histidine biosynthetic process"/>
    <property type="evidence" value="ECO:0007669"/>
    <property type="project" value="UniProtKB-UniRule"/>
</dbReference>
<dbReference type="InterPro" id="IPR006063">
    <property type="entry name" value="HisA_bact_arch"/>
</dbReference>
<keyword evidence="7 9" id="KW-0368">Histidine biosynthesis</keyword>
<gene>
    <name evidence="9 12" type="primary">hisA</name>
    <name evidence="12" type="ORF">ERS672216_00874</name>
</gene>
<evidence type="ECO:0000256" key="11">
    <source>
        <dbReference type="RuleBase" id="RU003658"/>
    </source>
</evidence>
<dbReference type="InterPro" id="IPR013785">
    <property type="entry name" value="Aldolase_TIM"/>
</dbReference>
<sequence length="235" mass="25357">MEILPAIDLKEGLAVRLSKGLMDSAKVYSKEPWELAKKFEDMGAKWLHIVDLDGAFAGEARNHKVIEKIVSSTNLNIEVGGGIRDEKRIIEYKNLGVYRFILGSIALKNPQFVKDMALKYSLVVGIDAKDGMVAVEGWAEVSDMRAVDLAKEYANAGVDAIICTDISKDGMLSGVNIKFSEEIAIASGIDTIASGGVKDINDIIAAKNSGKIAGIIVGKAYYEGKIDLKEAFSLS</sequence>
<evidence type="ECO:0000256" key="9">
    <source>
        <dbReference type="HAMAP-Rule" id="MF_01014"/>
    </source>
</evidence>
<evidence type="ECO:0000256" key="3">
    <source>
        <dbReference type="ARBA" id="ARBA00005133"/>
    </source>
</evidence>
<organism evidence="12 13">
    <name type="scientific">Campylobacter geochelonis</name>
    <dbReference type="NCBI Taxonomy" id="1780362"/>
    <lineage>
        <taxon>Bacteria</taxon>
        <taxon>Pseudomonadati</taxon>
        <taxon>Campylobacterota</taxon>
        <taxon>Epsilonproteobacteria</taxon>
        <taxon>Campylobacterales</taxon>
        <taxon>Campylobacteraceae</taxon>
        <taxon>Campylobacter</taxon>
    </lineage>
</organism>
<reference evidence="12 13" key="1">
    <citation type="submission" date="2016-02" db="EMBL/GenBank/DDBJ databases">
        <authorList>
            <consortium name="Pathogen Informatics"/>
        </authorList>
    </citation>
    <scope>NUCLEOTIDE SEQUENCE [LARGE SCALE GENOMIC DNA]</scope>
    <source>
        <strain evidence="12 13">RC20</strain>
    </source>
</reference>
<evidence type="ECO:0000256" key="7">
    <source>
        <dbReference type="ARBA" id="ARBA00023102"/>
    </source>
</evidence>